<dbReference type="RefSeq" id="WP_192753013.1">
    <property type="nucleotide sequence ID" value="NZ_BAABJL010000162.1"/>
</dbReference>
<evidence type="ECO:0000256" key="1">
    <source>
        <dbReference type="SAM" id="MobiDB-lite"/>
    </source>
</evidence>
<feature type="compositionally biased region" description="Low complexity" evidence="1">
    <location>
        <begin position="21"/>
        <end position="39"/>
    </location>
</feature>
<evidence type="ECO:0000313" key="2">
    <source>
        <dbReference type="EMBL" id="MBE1609443.1"/>
    </source>
</evidence>
<dbReference type="Proteomes" id="UP000638648">
    <property type="component" value="Unassembled WGS sequence"/>
</dbReference>
<feature type="region of interest" description="Disordered" evidence="1">
    <location>
        <begin position="1"/>
        <end position="52"/>
    </location>
</feature>
<proteinExistence type="predicted"/>
<protein>
    <submittedName>
        <fullName evidence="2">Uncharacterized protein</fullName>
    </submittedName>
</protein>
<evidence type="ECO:0000313" key="3">
    <source>
        <dbReference type="Proteomes" id="UP000638648"/>
    </source>
</evidence>
<reference evidence="2" key="1">
    <citation type="submission" date="2020-10" db="EMBL/GenBank/DDBJ databases">
        <title>Sequencing the genomes of 1000 actinobacteria strains.</title>
        <authorList>
            <person name="Klenk H.-P."/>
        </authorList>
    </citation>
    <scope>NUCLEOTIDE SEQUENCE</scope>
    <source>
        <strain evidence="2">DSM 45354</strain>
    </source>
</reference>
<name>A0A927N1X4_9ACTN</name>
<keyword evidence="3" id="KW-1185">Reference proteome</keyword>
<dbReference type="EMBL" id="JADBEM010000001">
    <property type="protein sequence ID" value="MBE1609443.1"/>
    <property type="molecule type" value="Genomic_DNA"/>
</dbReference>
<comment type="caution">
    <text evidence="2">The sequence shown here is derived from an EMBL/GenBank/DDBJ whole genome shotgun (WGS) entry which is preliminary data.</text>
</comment>
<dbReference type="AlphaFoldDB" id="A0A927N1X4"/>
<sequence length="189" mass="19892">MTRADPPPSAHPAHPSPLRRTTAPPAAGTATAQATAGEPHQPPATPPANTAAPRDPAVLLRRIGRHVPFGPDRVVVGVVRLSRSYVEHAGWFDSPPGDVPEAQVRSAVRACLSPLAPARAGIPATHGVAMVRCRRGRVVWLPSDEVWLSALAEEAARHRLVVAEMFLVTEHGWRCDIAAVAGTSPAIAA</sequence>
<accession>A0A927N1X4</accession>
<gene>
    <name evidence="2" type="ORF">HEB94_006291</name>
</gene>
<organism evidence="2 3">
    <name type="scientific">Actinopolymorpha pittospori</name>
    <dbReference type="NCBI Taxonomy" id="648752"/>
    <lineage>
        <taxon>Bacteria</taxon>
        <taxon>Bacillati</taxon>
        <taxon>Actinomycetota</taxon>
        <taxon>Actinomycetes</taxon>
        <taxon>Propionibacteriales</taxon>
        <taxon>Actinopolymorphaceae</taxon>
        <taxon>Actinopolymorpha</taxon>
    </lineage>
</organism>
<feature type="compositionally biased region" description="Pro residues" evidence="1">
    <location>
        <begin position="1"/>
        <end position="10"/>
    </location>
</feature>